<protein>
    <recommendedName>
        <fullName evidence="12">Energy-dependent translational throttle protein EttA</fullName>
        <ecNumber evidence="12">3.6.1.-</ecNumber>
    </recommendedName>
    <alternativeName>
        <fullName evidence="12">Translational regulatory factor EttA</fullName>
    </alternativeName>
</protein>
<dbReference type="AlphaFoldDB" id="A0A0A3ANX8"/>
<dbReference type="InterPro" id="IPR032781">
    <property type="entry name" value="ABC_tran_Xtn"/>
</dbReference>
<feature type="domain" description="ABC transporter" evidence="13">
    <location>
        <begin position="325"/>
        <end position="544"/>
    </location>
</feature>
<evidence type="ECO:0000256" key="5">
    <source>
        <dbReference type="ARBA" id="ARBA00022737"/>
    </source>
</evidence>
<evidence type="ECO:0000256" key="9">
    <source>
        <dbReference type="ARBA" id="ARBA00022845"/>
    </source>
</evidence>
<dbReference type="GO" id="GO:0045900">
    <property type="term" value="P:negative regulation of translational elongation"/>
    <property type="evidence" value="ECO:0007669"/>
    <property type="project" value="UniProtKB-UniRule"/>
</dbReference>
<comment type="subunit">
    <text evidence="12">Monomer. Probably contacts ribosomal proteins L1, L5, L33 and S7, the 16S and 23S rRNA and the P-site containing tRNA(fMet).</text>
</comment>
<dbReference type="HAMAP" id="MF_00847">
    <property type="entry name" value="EttA"/>
    <property type="match status" value="1"/>
</dbReference>
<feature type="binding site" evidence="12">
    <location>
        <begin position="357"/>
        <end position="364"/>
    </location>
    <ligand>
        <name>ATP</name>
        <dbReference type="ChEBI" id="CHEBI:30616"/>
        <label>2</label>
    </ligand>
</feature>
<dbReference type="Proteomes" id="UP000030380">
    <property type="component" value="Unassembled WGS sequence"/>
</dbReference>
<evidence type="ECO:0000256" key="7">
    <source>
        <dbReference type="ARBA" id="ARBA00022801"/>
    </source>
</evidence>
<evidence type="ECO:0000259" key="13">
    <source>
        <dbReference type="PROSITE" id="PS50893"/>
    </source>
</evidence>
<dbReference type="FunFam" id="3.40.50.300:FF:000011">
    <property type="entry name" value="Putative ABC transporter ATP-binding component"/>
    <property type="match status" value="1"/>
</dbReference>
<gene>
    <name evidence="12" type="primary">ettA</name>
    <name evidence="14" type="ORF">OA57_02125</name>
</gene>
<comment type="function">
    <text evidence="12">A translation factor that gates the progression of the 70S ribosomal initiation complex (IC, containing tRNA(fMet) in the P-site) into the translation elongation cycle by using a mechanism sensitive to the ATP/ADP ratio. Binds to the 70S ribosome E-site where it modulates the state of the translating ribosome during subunit translocation. ATP hydrolysis probably frees it from the ribosome, which can enter the elongation phase.</text>
</comment>
<dbReference type="GO" id="GO:0016887">
    <property type="term" value="F:ATP hydrolysis activity"/>
    <property type="evidence" value="ECO:0007669"/>
    <property type="project" value="UniProtKB-UniRule"/>
</dbReference>
<feature type="binding site" evidence="12">
    <location>
        <begin position="40"/>
        <end position="47"/>
    </location>
    <ligand>
        <name>ATP</name>
        <dbReference type="ChEBI" id="CHEBI:30616"/>
        <label>1</label>
    </ligand>
</feature>
<evidence type="ECO:0000256" key="3">
    <source>
        <dbReference type="ARBA" id="ARBA00022555"/>
    </source>
</evidence>
<keyword evidence="9 12" id="KW-0810">Translation regulation</keyword>
<comment type="domain">
    <text evidence="12">The arm domain is inserted in the first ABC transporter domain. Probably contacts ribosomal protein L1.</text>
</comment>
<evidence type="ECO:0000313" key="14">
    <source>
        <dbReference type="EMBL" id="KGQ71056.1"/>
    </source>
</evidence>
<dbReference type="RefSeq" id="WP_034612826.1">
    <property type="nucleotide sequence ID" value="NZ_JSUM01000003.1"/>
</dbReference>
<keyword evidence="8 12" id="KW-0067">ATP-binding</keyword>
<dbReference type="InterPro" id="IPR003439">
    <property type="entry name" value="ABC_transporter-like_ATP-bd"/>
</dbReference>
<evidence type="ECO:0000256" key="4">
    <source>
        <dbReference type="ARBA" id="ARBA00022730"/>
    </source>
</evidence>
<reference evidence="14 15" key="1">
    <citation type="submission" date="2014-11" db="EMBL/GenBank/DDBJ databases">
        <title>Draft genome sequence of Chelonobacter oris 1662T, associated with respiratory disease in Hermann's Tortoises.</title>
        <authorList>
            <person name="Kudirkiene E."/>
            <person name="Hansen M.J."/>
            <person name="Bojesen A.M."/>
        </authorList>
    </citation>
    <scope>NUCLEOTIDE SEQUENCE [LARGE SCALE GENOMIC DNA]</scope>
    <source>
        <strain evidence="14 15">1662</strain>
    </source>
</reference>
<dbReference type="PROSITE" id="PS50893">
    <property type="entry name" value="ABC_TRANSPORTER_2"/>
    <property type="match status" value="2"/>
</dbReference>
<dbReference type="PANTHER" id="PTHR43858:SF1">
    <property type="entry name" value="ABC TRANSPORTER-RELATED PROTEIN"/>
    <property type="match status" value="1"/>
</dbReference>
<keyword evidence="7 12" id="KW-0378">Hydrolase</keyword>
<keyword evidence="10 12" id="KW-0694">RNA-binding</keyword>
<accession>A0A0A3ANX8</accession>
<dbReference type="GO" id="GO:0000049">
    <property type="term" value="F:tRNA binding"/>
    <property type="evidence" value="ECO:0007669"/>
    <property type="project" value="UniProtKB-UniRule"/>
</dbReference>
<keyword evidence="3 12" id="KW-0820">tRNA-binding</keyword>
<proteinExistence type="inferred from homology"/>
<dbReference type="InterPro" id="IPR022374">
    <property type="entry name" value="EttA"/>
</dbReference>
<evidence type="ECO:0000256" key="6">
    <source>
        <dbReference type="ARBA" id="ARBA00022741"/>
    </source>
</evidence>
<dbReference type="EMBL" id="JSUM01000003">
    <property type="protein sequence ID" value="KGQ71056.1"/>
    <property type="molecule type" value="Genomic_DNA"/>
</dbReference>
<dbReference type="SUPFAM" id="SSF52540">
    <property type="entry name" value="P-loop containing nucleoside triphosphate hydrolases"/>
    <property type="match status" value="2"/>
</dbReference>
<evidence type="ECO:0000256" key="1">
    <source>
        <dbReference type="ARBA" id="ARBA00005868"/>
    </source>
</evidence>
<name>A0A0A3ANX8_9PAST</name>
<dbReference type="GO" id="GO:0043022">
    <property type="term" value="F:ribosome binding"/>
    <property type="evidence" value="ECO:0007669"/>
    <property type="project" value="UniProtKB-UniRule"/>
</dbReference>
<dbReference type="CDD" id="cd03221">
    <property type="entry name" value="ABCF_EF-3"/>
    <property type="match status" value="2"/>
</dbReference>
<organism evidence="14 15">
    <name type="scientific">Chelonobacter oris</name>
    <dbReference type="NCBI Taxonomy" id="505317"/>
    <lineage>
        <taxon>Bacteria</taxon>
        <taxon>Pseudomonadati</taxon>
        <taxon>Pseudomonadota</taxon>
        <taxon>Gammaproteobacteria</taxon>
        <taxon>Pasteurellales</taxon>
        <taxon>Pasteurellaceae</taxon>
        <taxon>Chelonobacter</taxon>
    </lineage>
</organism>
<comment type="catalytic activity">
    <reaction evidence="12">
        <text>ATP + H2O = ADP + phosphate + H(+)</text>
        <dbReference type="Rhea" id="RHEA:13065"/>
        <dbReference type="ChEBI" id="CHEBI:15377"/>
        <dbReference type="ChEBI" id="CHEBI:15378"/>
        <dbReference type="ChEBI" id="CHEBI:30616"/>
        <dbReference type="ChEBI" id="CHEBI:43474"/>
        <dbReference type="ChEBI" id="CHEBI:456216"/>
    </reaction>
</comment>
<dbReference type="InterPro" id="IPR017871">
    <property type="entry name" value="ABC_transporter-like_CS"/>
</dbReference>
<sequence length="556" mass="62223">MSTQFVYTMHRVGKVVPPKRHILKNISLSFFPGAKIGVLGLNGAGKSTLLRIMAGIDKDIEGEARPQPGIKIGYLPQEPKLDPQQSVREAIEEAVGEVKNALTRLDEVYALYADPDADFDQLAAEQAELEAVIQAHDGHNLQNQLERAADALRLPEWDAKIEHLSGGERRRVALCRLLLEKPDMLLLDEPTNHLDAESVAWLERFLHDYEGTVVAITHDRYFLDNVAGWILELDRGEGIPWEGNYSSWLEQKEKRLAQEAAGESARQKSIEKELEWVRQNPKGRQAKSKARMARFEELNSGDYQKRNETNELFIPPGPRLGDKVIEVSGLSKSYGDRTLIDDLSFSIPKGAIVGIIGPNGAGKSTLFKMLSGQERADSGSVTLGETVVLASVDQFRDSMDDKKTVWEEVSGGLDIMKIGNFEIPSRAYVGRFNFKGVDQQKRVGELSGGERGRLHLAKLLQTGGNVLLLDEPTNDLDVETLRALENAILEFPGCALVISHDRWFLDRVATHILDYGDEGNVTFYEGNFSDYEEWKKKTFGAEAVQPHRMKYKRMAK</sequence>
<keyword evidence="5 12" id="KW-0677">Repeat</keyword>
<keyword evidence="4 12" id="KW-0699">rRNA-binding</keyword>
<keyword evidence="6 12" id="KW-0547">Nucleotide-binding</keyword>
<comment type="similarity">
    <text evidence="1 12">Belongs to the ABC transporter superfamily. ABCF family. Translational throttle EttA subfamily.</text>
</comment>
<dbReference type="PANTHER" id="PTHR43858">
    <property type="entry name" value="ENERGY-DEPENDENT TRANSLATIONAL THROTTLE PROTEIN ETTA"/>
    <property type="match status" value="1"/>
</dbReference>
<dbReference type="PROSITE" id="PS00211">
    <property type="entry name" value="ABC_TRANSPORTER_1"/>
    <property type="match status" value="1"/>
</dbReference>
<keyword evidence="2 12" id="KW-0963">Cytoplasm</keyword>
<evidence type="ECO:0000256" key="8">
    <source>
        <dbReference type="ARBA" id="ARBA00022840"/>
    </source>
</evidence>
<evidence type="ECO:0000313" key="15">
    <source>
        <dbReference type="Proteomes" id="UP000030380"/>
    </source>
</evidence>
<comment type="caution">
    <text evidence="14">The sequence shown here is derived from an EMBL/GenBank/DDBJ whole genome shotgun (WGS) entry which is preliminary data.</text>
</comment>
<dbReference type="OrthoDB" id="9762051at2"/>
<evidence type="ECO:0000256" key="10">
    <source>
        <dbReference type="ARBA" id="ARBA00022884"/>
    </source>
</evidence>
<dbReference type="STRING" id="505317.OA57_02125"/>
<dbReference type="InterPro" id="IPR027417">
    <property type="entry name" value="P-loop_NTPase"/>
</dbReference>
<dbReference type="EC" id="3.6.1.-" evidence="12"/>
<feature type="region of interest" description="Arm" evidence="12">
    <location>
        <begin position="96"/>
        <end position="140"/>
    </location>
</feature>
<dbReference type="Gene3D" id="3.40.50.300">
    <property type="entry name" value="P-loop containing nucleotide triphosphate hydrolases"/>
    <property type="match status" value="2"/>
</dbReference>
<dbReference type="NCBIfam" id="NF008775">
    <property type="entry name" value="PRK11819.1"/>
    <property type="match status" value="1"/>
</dbReference>
<evidence type="ECO:0000256" key="11">
    <source>
        <dbReference type="ARBA" id="ARBA00022917"/>
    </source>
</evidence>
<dbReference type="GO" id="GO:0006412">
    <property type="term" value="P:translation"/>
    <property type="evidence" value="ECO:0007669"/>
    <property type="project" value="UniProtKB-KW"/>
</dbReference>
<dbReference type="Pfam" id="PF12848">
    <property type="entry name" value="ABC_tran_Xtn"/>
    <property type="match status" value="1"/>
</dbReference>
<dbReference type="InterPro" id="IPR003593">
    <property type="entry name" value="AAA+_ATPase"/>
</dbReference>
<keyword evidence="11 12" id="KW-0648">Protein biosynthesis</keyword>
<feature type="domain" description="ABC transporter" evidence="13">
    <location>
        <begin position="7"/>
        <end position="260"/>
    </location>
</feature>
<dbReference type="GO" id="GO:0019843">
    <property type="term" value="F:rRNA binding"/>
    <property type="evidence" value="ECO:0007669"/>
    <property type="project" value="UniProtKB-UniRule"/>
</dbReference>
<keyword evidence="15" id="KW-1185">Reference proteome</keyword>
<evidence type="ECO:0000256" key="2">
    <source>
        <dbReference type="ARBA" id="ARBA00022490"/>
    </source>
</evidence>
<dbReference type="SMART" id="SM00382">
    <property type="entry name" value="AAA"/>
    <property type="match status" value="2"/>
</dbReference>
<dbReference type="GO" id="GO:0005524">
    <property type="term" value="F:ATP binding"/>
    <property type="evidence" value="ECO:0007669"/>
    <property type="project" value="UniProtKB-UniRule"/>
</dbReference>
<feature type="region of interest" description="PtIM" evidence="12">
    <location>
        <begin position="243"/>
        <end position="323"/>
    </location>
</feature>
<dbReference type="FunFam" id="3.40.50.300:FF:000183">
    <property type="entry name" value="ABC transporter ATP-binding protein yjjK"/>
    <property type="match status" value="1"/>
</dbReference>
<dbReference type="GO" id="GO:0005737">
    <property type="term" value="C:cytoplasm"/>
    <property type="evidence" value="ECO:0007669"/>
    <property type="project" value="UniProtKB-SubCell"/>
</dbReference>
<evidence type="ECO:0000256" key="12">
    <source>
        <dbReference type="HAMAP-Rule" id="MF_00847"/>
    </source>
</evidence>
<dbReference type="Pfam" id="PF00005">
    <property type="entry name" value="ABC_tran"/>
    <property type="match status" value="2"/>
</dbReference>
<comment type="domain">
    <text evidence="12">The P-site tRNA interaction motif (PtIM domain) probably interacts with the P-site tRNA(fMet) as well as the 23S rRNA.</text>
</comment>
<comment type="subcellular location">
    <subcellularLocation>
        <location evidence="12">Cytoplasm</location>
    </subcellularLocation>
    <text evidence="12">Associates with ribosomes and polysomes.</text>
</comment>
<dbReference type="NCBIfam" id="TIGR03719">
    <property type="entry name" value="ABC_ABC_ChvD"/>
    <property type="match status" value="1"/>
</dbReference>